<gene>
    <name evidence="7" type="primary">prkC_23</name>
    <name evidence="7" type="ORF">Mal4_51050</name>
</gene>
<keyword evidence="3 7" id="KW-0418">Kinase</keyword>
<dbReference type="InterPro" id="IPR011009">
    <property type="entry name" value="Kinase-like_dom_sf"/>
</dbReference>
<protein>
    <submittedName>
        <fullName evidence="7">Serine/threonine-protein kinase PrkC</fullName>
        <ecNumber evidence="7">2.7.11.1</ecNumber>
    </submittedName>
</protein>
<dbReference type="Pfam" id="PF00069">
    <property type="entry name" value="Pkinase"/>
    <property type="match status" value="1"/>
</dbReference>
<proteinExistence type="predicted"/>
<dbReference type="InterPro" id="IPR017441">
    <property type="entry name" value="Protein_kinase_ATP_BS"/>
</dbReference>
<keyword evidence="1 7" id="KW-0808">Transferase</keyword>
<dbReference type="PROSITE" id="PS00108">
    <property type="entry name" value="PROTEIN_KINASE_ST"/>
    <property type="match status" value="1"/>
</dbReference>
<keyword evidence="2 5" id="KW-0547">Nucleotide-binding</keyword>
<evidence type="ECO:0000256" key="5">
    <source>
        <dbReference type="PROSITE-ProRule" id="PRU10141"/>
    </source>
</evidence>
<dbReference type="EC" id="2.7.11.1" evidence="7"/>
<dbReference type="PROSITE" id="PS00107">
    <property type="entry name" value="PROTEIN_KINASE_ATP"/>
    <property type="match status" value="1"/>
</dbReference>
<dbReference type="EMBL" id="CP036275">
    <property type="protein sequence ID" value="QDU40745.1"/>
    <property type="molecule type" value="Genomic_DNA"/>
</dbReference>
<sequence length="907" mass="100964">MPSMHHASTHLAIAAPALVLNRLEGRIFVDVDARYELLDKVGSGSFATVYRARDIELGREVAIKQIHAQFLEEPQQLERYWAEAQLLASLQHPNIVTMFDIVRERGWLVMELMQGNLRDRLAGRQMDLRSLRSTVAHSLRALKYLHSRGVIHGDIKPSNLMIDHRRRVKLGDFGLARRVSDAEGSLIKGTTKYMAPELVAPEFGEVGPQSDLYSLGFTAYELMCGADHFEDLFPGLSAFGRDRQAAWMMWHAAPDRRLPDIDRVLEGVPEDLSHVIQKLTQKDPSDRYETADEALSDLKIDLKLVRPGGDVEDAEEDDTSQPANSRRWVAIGAFALSLLMSVAMLLMPTGSEAPPAPARTALGVVREVNVDERTIEYEDPQSGVPAELTLSERPRIYSLNEEQLILLKKVQPGDWIEIERAPDSNQRIAINLKVARPVESEGTIRSIDGPHRQIAVSILTGRVPDDLILNVPERAPLTFNGQRARLSDFSAGDRIRVEHVLDPTGTQGHIANRIDVARRVNHVGYLAAYDPAKNEIAVASGKQGRDVTTWPLAEDVEIHLKSGEPLTAEDLREDDRLELTVDTQVHQITVHRDQLRATGTVATLDPDAKSMTLQTDSGDNLDFRLAEDAEIRLSLEPATLSELRPQIDTLTVSYSEDAEGQRTISTIDAHRGIMHDRWAIVIGTEAYTDVALSKVPYAVDDAQLVYESLVKRYAVDRRWATRLLDENAVEVRDAIRQALERVAGTMQLVVYVNGHAYVGDDDQVYLALKDFDFDGMQQTGLPLDWLVQQLEASPAEEKILLLDVVQAGDGPDLKRQPSLPEMIDKLSTPVETVDIIGSSDRSRPPGILKNRQHGAFADLVARGFAGAADANRDLRITGDELFGYLQRRFAELADETGGQKPFRSSRP</sequence>
<dbReference type="InterPro" id="IPR008271">
    <property type="entry name" value="Ser/Thr_kinase_AS"/>
</dbReference>
<dbReference type="GO" id="GO:0005524">
    <property type="term" value="F:ATP binding"/>
    <property type="evidence" value="ECO:0007669"/>
    <property type="project" value="UniProtKB-UniRule"/>
</dbReference>
<dbReference type="GO" id="GO:0004674">
    <property type="term" value="F:protein serine/threonine kinase activity"/>
    <property type="evidence" value="ECO:0007669"/>
    <property type="project" value="UniProtKB-EC"/>
</dbReference>
<keyword evidence="8" id="KW-1185">Reference proteome</keyword>
<evidence type="ECO:0000256" key="4">
    <source>
        <dbReference type="ARBA" id="ARBA00022840"/>
    </source>
</evidence>
<dbReference type="PANTHER" id="PTHR43289">
    <property type="entry name" value="MITOGEN-ACTIVATED PROTEIN KINASE KINASE KINASE 20-RELATED"/>
    <property type="match status" value="1"/>
</dbReference>
<dbReference type="CDD" id="cd14014">
    <property type="entry name" value="STKc_PknB_like"/>
    <property type="match status" value="1"/>
</dbReference>
<organism evidence="7 8">
    <name type="scientific">Maioricimonas rarisocia</name>
    <dbReference type="NCBI Taxonomy" id="2528026"/>
    <lineage>
        <taxon>Bacteria</taxon>
        <taxon>Pseudomonadati</taxon>
        <taxon>Planctomycetota</taxon>
        <taxon>Planctomycetia</taxon>
        <taxon>Planctomycetales</taxon>
        <taxon>Planctomycetaceae</taxon>
        <taxon>Maioricimonas</taxon>
    </lineage>
</organism>
<evidence type="ECO:0000313" key="8">
    <source>
        <dbReference type="Proteomes" id="UP000320496"/>
    </source>
</evidence>
<dbReference type="SUPFAM" id="SSF56112">
    <property type="entry name" value="Protein kinase-like (PK-like)"/>
    <property type="match status" value="1"/>
</dbReference>
<dbReference type="SMART" id="SM00220">
    <property type="entry name" value="S_TKc"/>
    <property type="match status" value="1"/>
</dbReference>
<dbReference type="PROSITE" id="PS50011">
    <property type="entry name" value="PROTEIN_KINASE_DOM"/>
    <property type="match status" value="1"/>
</dbReference>
<dbReference type="Proteomes" id="UP000320496">
    <property type="component" value="Chromosome"/>
</dbReference>
<dbReference type="InterPro" id="IPR000719">
    <property type="entry name" value="Prot_kinase_dom"/>
</dbReference>
<evidence type="ECO:0000256" key="1">
    <source>
        <dbReference type="ARBA" id="ARBA00022679"/>
    </source>
</evidence>
<dbReference type="OrthoDB" id="243713at2"/>
<reference evidence="7 8" key="1">
    <citation type="submission" date="2019-02" db="EMBL/GenBank/DDBJ databases">
        <title>Deep-cultivation of Planctomycetes and their phenomic and genomic characterization uncovers novel biology.</title>
        <authorList>
            <person name="Wiegand S."/>
            <person name="Jogler M."/>
            <person name="Boedeker C."/>
            <person name="Pinto D."/>
            <person name="Vollmers J."/>
            <person name="Rivas-Marin E."/>
            <person name="Kohn T."/>
            <person name="Peeters S.H."/>
            <person name="Heuer A."/>
            <person name="Rast P."/>
            <person name="Oberbeckmann S."/>
            <person name="Bunk B."/>
            <person name="Jeske O."/>
            <person name="Meyerdierks A."/>
            <person name="Storesund J.E."/>
            <person name="Kallscheuer N."/>
            <person name="Luecker S."/>
            <person name="Lage O.M."/>
            <person name="Pohl T."/>
            <person name="Merkel B.J."/>
            <person name="Hornburger P."/>
            <person name="Mueller R.-W."/>
            <person name="Bruemmer F."/>
            <person name="Labrenz M."/>
            <person name="Spormann A.M."/>
            <person name="Op den Camp H."/>
            <person name="Overmann J."/>
            <person name="Amann R."/>
            <person name="Jetten M.S.M."/>
            <person name="Mascher T."/>
            <person name="Medema M.H."/>
            <person name="Devos D.P."/>
            <person name="Kaster A.-K."/>
            <person name="Ovreas L."/>
            <person name="Rohde M."/>
            <person name="Galperin M.Y."/>
            <person name="Jogler C."/>
        </authorList>
    </citation>
    <scope>NUCLEOTIDE SEQUENCE [LARGE SCALE GENOMIC DNA]</scope>
    <source>
        <strain evidence="7 8">Mal4</strain>
    </source>
</reference>
<accession>A0A517ZE58</accession>
<keyword evidence="4 5" id="KW-0067">ATP-binding</keyword>
<evidence type="ECO:0000256" key="3">
    <source>
        <dbReference type="ARBA" id="ARBA00022777"/>
    </source>
</evidence>
<evidence type="ECO:0000313" key="7">
    <source>
        <dbReference type="EMBL" id="QDU40745.1"/>
    </source>
</evidence>
<feature type="binding site" evidence="5">
    <location>
        <position position="64"/>
    </location>
    <ligand>
        <name>ATP</name>
        <dbReference type="ChEBI" id="CHEBI:30616"/>
    </ligand>
</feature>
<evidence type="ECO:0000256" key="2">
    <source>
        <dbReference type="ARBA" id="ARBA00022741"/>
    </source>
</evidence>
<dbReference type="Gene3D" id="3.40.50.1460">
    <property type="match status" value="1"/>
</dbReference>
<dbReference type="KEGG" id="mri:Mal4_51050"/>
<name>A0A517ZE58_9PLAN</name>
<dbReference type="Gene3D" id="1.10.510.10">
    <property type="entry name" value="Transferase(Phosphotransferase) domain 1"/>
    <property type="match status" value="1"/>
</dbReference>
<feature type="domain" description="Protein kinase" evidence="6">
    <location>
        <begin position="35"/>
        <end position="300"/>
    </location>
</feature>
<evidence type="ECO:0000259" key="6">
    <source>
        <dbReference type="PROSITE" id="PS50011"/>
    </source>
</evidence>
<dbReference type="PANTHER" id="PTHR43289:SF6">
    <property type="entry name" value="SERINE_THREONINE-PROTEIN KINASE NEKL-3"/>
    <property type="match status" value="1"/>
</dbReference>
<dbReference type="AlphaFoldDB" id="A0A517ZE58"/>
<dbReference type="Gene3D" id="3.30.200.20">
    <property type="entry name" value="Phosphorylase Kinase, domain 1"/>
    <property type="match status" value="1"/>
</dbReference>